<accession>L8JP92</accession>
<dbReference type="AlphaFoldDB" id="L8JP92"/>
<protein>
    <submittedName>
        <fullName evidence="1">Uncharacterized protein</fullName>
    </submittedName>
</protein>
<proteinExistence type="predicted"/>
<evidence type="ECO:0000313" key="2">
    <source>
        <dbReference type="Proteomes" id="UP000011135"/>
    </source>
</evidence>
<sequence length="129" mass="14744">MLWACNDDEAPAPVTFNKKVEFILQTDIDYNHSSYAELEISVYLAVSRNLYNGGGEIVWDTLISELAAHEFELINGYEKEVLIKDVEVDNQSISYSRNILYNNNGSETFSAKTSYLGRMDLEHVEIVHF</sequence>
<dbReference type="Proteomes" id="UP000011135">
    <property type="component" value="Unassembled WGS sequence"/>
</dbReference>
<keyword evidence="2" id="KW-1185">Reference proteome</keyword>
<comment type="caution">
    <text evidence="1">The sequence shown here is derived from an EMBL/GenBank/DDBJ whole genome shotgun (WGS) entry which is preliminary data.</text>
</comment>
<organism evidence="1 2">
    <name type="scientific">Fulvivirga imtechensis AK7</name>
    <dbReference type="NCBI Taxonomy" id="1237149"/>
    <lineage>
        <taxon>Bacteria</taxon>
        <taxon>Pseudomonadati</taxon>
        <taxon>Bacteroidota</taxon>
        <taxon>Cytophagia</taxon>
        <taxon>Cytophagales</taxon>
        <taxon>Fulvivirgaceae</taxon>
        <taxon>Fulvivirga</taxon>
    </lineage>
</organism>
<name>L8JP92_9BACT</name>
<reference evidence="1 2" key="1">
    <citation type="submission" date="2012-12" db="EMBL/GenBank/DDBJ databases">
        <title>Genome assembly of Fulvivirga imtechensis AK7.</title>
        <authorList>
            <person name="Nupur N."/>
            <person name="Khatri I."/>
            <person name="Kumar R."/>
            <person name="Subramanian S."/>
            <person name="Pinnaka A."/>
        </authorList>
    </citation>
    <scope>NUCLEOTIDE SEQUENCE [LARGE SCALE GENOMIC DNA]</scope>
    <source>
        <strain evidence="1 2">AK7</strain>
    </source>
</reference>
<gene>
    <name evidence="1" type="ORF">C900_03354</name>
</gene>
<dbReference type="EMBL" id="AMZN01000049">
    <property type="protein sequence ID" value="ELR70746.1"/>
    <property type="molecule type" value="Genomic_DNA"/>
</dbReference>
<evidence type="ECO:0000313" key="1">
    <source>
        <dbReference type="EMBL" id="ELR70746.1"/>
    </source>
</evidence>